<keyword evidence="8" id="KW-1185">Reference proteome</keyword>
<dbReference type="EMBL" id="VDHJ01000003">
    <property type="protein sequence ID" value="TNL99392.1"/>
    <property type="molecule type" value="Genomic_DNA"/>
</dbReference>
<keyword evidence="5" id="KW-0963">Cytoplasm</keyword>
<comment type="similarity">
    <text evidence="5">Belongs to the SepF family.</text>
</comment>
<evidence type="ECO:0000256" key="1">
    <source>
        <dbReference type="ARBA" id="ARBA00022618"/>
    </source>
</evidence>
<evidence type="ECO:0000256" key="3">
    <source>
        <dbReference type="ARBA" id="ARBA00023306"/>
    </source>
</evidence>
<feature type="compositionally biased region" description="Basic and acidic residues" evidence="6">
    <location>
        <begin position="35"/>
        <end position="48"/>
    </location>
</feature>
<evidence type="ECO:0000256" key="2">
    <source>
        <dbReference type="ARBA" id="ARBA00023210"/>
    </source>
</evidence>
<dbReference type="AlphaFoldDB" id="A0A5C4U673"/>
<dbReference type="PANTHER" id="PTHR35798:SF1">
    <property type="entry name" value="CELL DIVISION PROTEIN SEPF"/>
    <property type="match status" value="1"/>
</dbReference>
<dbReference type="Pfam" id="PF04472">
    <property type="entry name" value="SepF"/>
    <property type="match status" value="1"/>
</dbReference>
<accession>A0A5C4U673</accession>
<dbReference type="PANTHER" id="PTHR35798">
    <property type="entry name" value="CELL DIVISION PROTEIN SEPF"/>
    <property type="match status" value="1"/>
</dbReference>
<keyword evidence="3 5" id="KW-0131">Cell cycle</keyword>
<keyword evidence="1 5" id="KW-0132">Cell division</keyword>
<comment type="function">
    <text evidence="4 5">Cell division protein that is part of the divisome complex and is recruited early to the Z-ring. Probably stimulates Z-ring formation, perhaps through the cross-linking of FtsZ protofilaments. Its function overlaps with FtsA.</text>
</comment>
<dbReference type="GO" id="GO:0000917">
    <property type="term" value="P:division septum assembly"/>
    <property type="evidence" value="ECO:0007669"/>
    <property type="project" value="UniProtKB-KW"/>
</dbReference>
<evidence type="ECO:0000313" key="8">
    <source>
        <dbReference type="Proteomes" id="UP000312032"/>
    </source>
</evidence>
<dbReference type="InterPro" id="IPR007561">
    <property type="entry name" value="Cell_div_SepF/SepF-rel"/>
</dbReference>
<evidence type="ECO:0000256" key="6">
    <source>
        <dbReference type="SAM" id="MobiDB-lite"/>
    </source>
</evidence>
<evidence type="ECO:0000256" key="5">
    <source>
        <dbReference type="HAMAP-Rule" id="MF_01197"/>
    </source>
</evidence>
<feature type="compositionally biased region" description="Low complexity" evidence="6">
    <location>
        <begin position="53"/>
        <end position="79"/>
    </location>
</feature>
<dbReference type="Gene3D" id="3.30.110.150">
    <property type="entry name" value="SepF-like protein"/>
    <property type="match status" value="1"/>
</dbReference>
<sequence length="185" mass="20256">MSFIKGAREFFGLDPVDEEHDDAYYDEPRYAPSRDYSRDYEPRERDSRPLAGESSYRSSHETYSSASSSSRLGASAGASHRGRGGASTSDYVPVIVAVEPRSYAEATEVGEPFRQGDAVTFELTNAERDVAKRIIDFAAGLCFASRGSMHNLSKDITSDRKVFAVVPEGADVSLDELQRAAGLVR</sequence>
<comment type="caution">
    <text evidence="7">The sequence shown here is derived from an EMBL/GenBank/DDBJ whole genome shotgun (WGS) entry which is preliminary data.</text>
</comment>
<organism evidence="7 8">
    <name type="scientific">Corynebacterium tapiri</name>
    <dbReference type="NCBI Taxonomy" id="1448266"/>
    <lineage>
        <taxon>Bacteria</taxon>
        <taxon>Bacillati</taxon>
        <taxon>Actinomycetota</taxon>
        <taxon>Actinomycetes</taxon>
        <taxon>Mycobacteriales</taxon>
        <taxon>Corynebacteriaceae</taxon>
        <taxon>Corynebacterium</taxon>
    </lineage>
</organism>
<dbReference type="InterPro" id="IPR023052">
    <property type="entry name" value="Cell_div_SepF"/>
</dbReference>
<dbReference type="GO" id="GO:0043093">
    <property type="term" value="P:FtsZ-dependent cytokinesis"/>
    <property type="evidence" value="ECO:0007669"/>
    <property type="project" value="UniProtKB-UniRule"/>
</dbReference>
<evidence type="ECO:0000256" key="4">
    <source>
        <dbReference type="ARBA" id="ARBA00044936"/>
    </source>
</evidence>
<dbReference type="InterPro" id="IPR038594">
    <property type="entry name" value="SepF-like_sf"/>
</dbReference>
<dbReference type="RefSeq" id="WP_139465068.1">
    <property type="nucleotide sequence ID" value="NZ_VDHJ01000003.1"/>
</dbReference>
<comment type="subunit">
    <text evidence="5">Homodimer. Interacts with FtsZ.</text>
</comment>
<proteinExistence type="inferred from homology"/>
<dbReference type="GO" id="GO:0005737">
    <property type="term" value="C:cytoplasm"/>
    <property type="evidence" value="ECO:0007669"/>
    <property type="project" value="UniProtKB-SubCell"/>
</dbReference>
<dbReference type="Proteomes" id="UP000312032">
    <property type="component" value="Unassembled WGS sequence"/>
</dbReference>
<evidence type="ECO:0000313" key="7">
    <source>
        <dbReference type="EMBL" id="TNL99392.1"/>
    </source>
</evidence>
<dbReference type="OrthoDB" id="3731101at2"/>
<name>A0A5C4U673_9CORY</name>
<keyword evidence="2 5" id="KW-0717">Septation</keyword>
<gene>
    <name evidence="5" type="primary">sepF</name>
    <name evidence="7" type="ORF">FHE74_03305</name>
</gene>
<dbReference type="HAMAP" id="MF_01197">
    <property type="entry name" value="SepF"/>
    <property type="match status" value="1"/>
</dbReference>
<feature type="region of interest" description="Disordered" evidence="6">
    <location>
        <begin position="15"/>
        <end position="87"/>
    </location>
</feature>
<reference evidence="7 8" key="1">
    <citation type="submission" date="2019-06" db="EMBL/GenBank/DDBJ databases">
        <authorList>
            <person name="Li J."/>
        </authorList>
    </citation>
    <scope>NUCLEOTIDE SEQUENCE [LARGE SCALE GENOMIC DNA]</scope>
    <source>
        <strain evidence="7 8">LMG 28165</strain>
    </source>
</reference>
<comment type="subcellular location">
    <subcellularLocation>
        <location evidence="5">Cytoplasm</location>
    </subcellularLocation>
    <text evidence="5">Localizes to the division site, in a FtsZ-dependent manner.</text>
</comment>
<protein>
    <recommendedName>
        <fullName evidence="5">Cell division protein SepF</fullName>
    </recommendedName>
</protein>